<evidence type="ECO:0000259" key="1">
    <source>
        <dbReference type="Pfam" id="PF13524"/>
    </source>
</evidence>
<evidence type="ECO:0000313" key="2">
    <source>
        <dbReference type="EMBL" id="MBH0774746.1"/>
    </source>
</evidence>
<dbReference type="Gene3D" id="3.40.50.2000">
    <property type="entry name" value="Glycogen Phosphorylase B"/>
    <property type="match status" value="2"/>
</dbReference>
<name>A0A931I5T8_9NOCA</name>
<feature type="domain" description="Spore protein YkvP/CgeB glycosyl transferase-like" evidence="1">
    <location>
        <begin position="189"/>
        <end position="330"/>
    </location>
</feature>
<dbReference type="SUPFAM" id="SSF53756">
    <property type="entry name" value="UDP-Glycosyltransferase/glycogen phosphorylase"/>
    <property type="match status" value="1"/>
</dbReference>
<dbReference type="InterPro" id="IPR055259">
    <property type="entry name" value="YkvP/CgeB_Glyco_trans-like"/>
</dbReference>
<comment type="caution">
    <text evidence="2">The sequence shown here is derived from an EMBL/GenBank/DDBJ whole genome shotgun (WGS) entry which is preliminary data.</text>
</comment>
<keyword evidence="3" id="KW-1185">Reference proteome</keyword>
<accession>A0A931I5T8</accession>
<organism evidence="2 3">
    <name type="scientific">Nocardia bovistercoris</name>
    <dbReference type="NCBI Taxonomy" id="2785916"/>
    <lineage>
        <taxon>Bacteria</taxon>
        <taxon>Bacillati</taxon>
        <taxon>Actinomycetota</taxon>
        <taxon>Actinomycetes</taxon>
        <taxon>Mycobacteriales</taxon>
        <taxon>Nocardiaceae</taxon>
        <taxon>Nocardia</taxon>
    </lineage>
</organism>
<dbReference type="AlphaFoldDB" id="A0A931I5T8"/>
<dbReference type="RefSeq" id="WP_196147115.1">
    <property type="nucleotide sequence ID" value="NZ_JADMLG010000001.1"/>
</dbReference>
<dbReference type="Pfam" id="PF13524">
    <property type="entry name" value="Glyco_trans_1_2"/>
    <property type="match status" value="1"/>
</dbReference>
<dbReference type="EMBL" id="JADMLG010000001">
    <property type="protein sequence ID" value="MBH0774746.1"/>
    <property type="molecule type" value="Genomic_DNA"/>
</dbReference>
<gene>
    <name evidence="2" type="ORF">IT779_00415</name>
</gene>
<evidence type="ECO:0000313" key="3">
    <source>
        <dbReference type="Proteomes" id="UP000655751"/>
    </source>
</evidence>
<sequence>MKILFVGDDWLGSNARSLAEGFRARGHEIMVIDSTPATLPPRLSPSWAYAKSHERRAPWTVEHVHTRLERAAAELRPDLVFAFKSVHLDQRRLLDIPAALHVHYSPDDVSNPVNTTPSYLATESEWDLVVTTKRHNVRELLDRGARNALFVRSAYDPAWHHPSARRTSRQYLVGFIGACRPDRRDGMVSLARTYGAQLLVRGPGWRRVRQLRTTRAEIGGAVYGEDFSIAVASVTANLVLLNSDNRDTHTCRTFEVPAAGGLFVGERTDEHAELLSDGAEAYLFSSRDELDDILERCVAFPDEVAKVAAAGHRRIVEGGHSYADRAEEILRALG</sequence>
<proteinExistence type="predicted"/>
<reference evidence="2" key="1">
    <citation type="submission" date="2020-11" db="EMBL/GenBank/DDBJ databases">
        <title>Nocardia NEAU-351.nov., a novel actinomycete isolated from the cow dung.</title>
        <authorList>
            <person name="Zhang X."/>
        </authorList>
    </citation>
    <scope>NUCLEOTIDE SEQUENCE</scope>
    <source>
        <strain evidence="2">NEAU-351</strain>
    </source>
</reference>
<protein>
    <submittedName>
        <fullName evidence="2">Glycosyltransferase</fullName>
    </submittedName>
</protein>
<dbReference type="Proteomes" id="UP000655751">
    <property type="component" value="Unassembled WGS sequence"/>
</dbReference>